<dbReference type="GO" id="GO:0016491">
    <property type="term" value="F:oxidoreductase activity"/>
    <property type="evidence" value="ECO:0007669"/>
    <property type="project" value="InterPro"/>
</dbReference>
<name>A0AAD3CT10_9STRA</name>
<organism evidence="2 3">
    <name type="scientific">Chaetoceros tenuissimus</name>
    <dbReference type="NCBI Taxonomy" id="426638"/>
    <lineage>
        <taxon>Eukaryota</taxon>
        <taxon>Sar</taxon>
        <taxon>Stramenopiles</taxon>
        <taxon>Ochrophyta</taxon>
        <taxon>Bacillariophyta</taxon>
        <taxon>Coscinodiscophyceae</taxon>
        <taxon>Chaetocerotophycidae</taxon>
        <taxon>Chaetocerotales</taxon>
        <taxon>Chaetocerotaceae</taxon>
        <taxon>Chaetoceros</taxon>
    </lineage>
</organism>
<gene>
    <name evidence="2" type="ORF">CTEN210_07740</name>
</gene>
<feature type="domain" description="ER-bound oxygenase mpaB/mpaB'/Rubber oxygenase catalytic" evidence="1">
    <location>
        <begin position="135"/>
        <end position="261"/>
    </location>
</feature>
<dbReference type="EMBL" id="BLLK01000045">
    <property type="protein sequence ID" value="GFH51264.1"/>
    <property type="molecule type" value="Genomic_DNA"/>
</dbReference>
<protein>
    <recommendedName>
        <fullName evidence="1">ER-bound oxygenase mpaB/mpaB'/Rubber oxygenase catalytic domain-containing protein</fullName>
    </recommendedName>
</protein>
<dbReference type="Pfam" id="PF09995">
    <property type="entry name" value="MPAB_Lcp_cat"/>
    <property type="match status" value="1"/>
</dbReference>
<accession>A0AAD3CT10</accession>
<sequence length="347" mass="40817">MKEFSMDFKKAAGAGIIGVLTLLQYVHSKRRKILEELERMPSPTNAREAHEICKRFCWQYFPFVATKALEFGLFKTYGIPSISSILNETRELIDNTNKRYDDTDILIREFLEHDPESKRAMVSLERMNFIHSHYQISNRDYLYVLAVFIVEPIVWIRKYGWRNPHPKEELAAYLRWKDIAEKMGIKSVPESFKDVEMMMEKYEERYMKYAESNKDLSESTMKLLLSKIPFKSLHPTLLHPIIAALCPDRLRRAMGLREPSNTLQKLVPFALQLHSFLNRHFIPPRSSPILRCSESDSKYIPLEPGVQNTTMLYTNFDDYEATYKNGYIIEELGPHHLSEKHWCPMLK</sequence>
<dbReference type="AlphaFoldDB" id="A0AAD3CT10"/>
<evidence type="ECO:0000313" key="2">
    <source>
        <dbReference type="EMBL" id="GFH51264.1"/>
    </source>
</evidence>
<dbReference type="InterPro" id="IPR046366">
    <property type="entry name" value="MPAB"/>
</dbReference>
<comment type="caution">
    <text evidence="2">The sequence shown here is derived from an EMBL/GenBank/DDBJ whole genome shotgun (WGS) entry which is preliminary data.</text>
</comment>
<proteinExistence type="predicted"/>
<evidence type="ECO:0000259" key="1">
    <source>
        <dbReference type="Pfam" id="PF09995"/>
    </source>
</evidence>
<dbReference type="Proteomes" id="UP001054902">
    <property type="component" value="Unassembled WGS sequence"/>
</dbReference>
<reference evidence="2 3" key="1">
    <citation type="journal article" date="2021" name="Sci. Rep.">
        <title>The genome of the diatom Chaetoceros tenuissimus carries an ancient integrated fragment of an extant virus.</title>
        <authorList>
            <person name="Hongo Y."/>
            <person name="Kimura K."/>
            <person name="Takaki Y."/>
            <person name="Yoshida Y."/>
            <person name="Baba S."/>
            <person name="Kobayashi G."/>
            <person name="Nagasaki K."/>
            <person name="Hano T."/>
            <person name="Tomaru Y."/>
        </authorList>
    </citation>
    <scope>NUCLEOTIDE SEQUENCE [LARGE SCALE GENOMIC DNA]</scope>
    <source>
        <strain evidence="2 3">NIES-3715</strain>
    </source>
</reference>
<dbReference type="PANTHER" id="PTHR36124">
    <property type="match status" value="1"/>
</dbReference>
<keyword evidence="3" id="KW-1185">Reference proteome</keyword>
<dbReference type="PANTHER" id="PTHR36124:SF1">
    <property type="entry name" value="ER-BOUND OXYGENASE MPAB_MPAB'_RUBBER OXYGENASE CATALYTIC DOMAIN-CONTAINING PROTEIN"/>
    <property type="match status" value="1"/>
</dbReference>
<evidence type="ECO:0000313" key="3">
    <source>
        <dbReference type="Proteomes" id="UP001054902"/>
    </source>
</evidence>
<dbReference type="InterPro" id="IPR018713">
    <property type="entry name" value="MPAB/Lcp_cat_dom"/>
</dbReference>